<organism evidence="3 4">
    <name type="scientific">Segatella oris</name>
    <dbReference type="NCBI Taxonomy" id="28135"/>
    <lineage>
        <taxon>Bacteria</taxon>
        <taxon>Pseudomonadati</taxon>
        <taxon>Bacteroidota</taxon>
        <taxon>Bacteroidia</taxon>
        <taxon>Bacteroidales</taxon>
        <taxon>Prevotellaceae</taxon>
        <taxon>Segatella</taxon>
    </lineage>
</organism>
<dbReference type="Pfam" id="PF13205">
    <property type="entry name" value="Big_5"/>
    <property type="match status" value="1"/>
</dbReference>
<evidence type="ECO:0000256" key="1">
    <source>
        <dbReference type="ARBA" id="ARBA00022729"/>
    </source>
</evidence>
<dbReference type="InterPro" id="IPR032812">
    <property type="entry name" value="SbsA_Ig"/>
</dbReference>
<gene>
    <name evidence="3" type="ORF">NCTC13071_00520</name>
</gene>
<keyword evidence="1" id="KW-0732">Signal</keyword>
<protein>
    <submittedName>
        <fullName evidence="3">Uncharacterized protein conserved in bacteria</fullName>
    </submittedName>
</protein>
<evidence type="ECO:0000259" key="2">
    <source>
        <dbReference type="Pfam" id="PF13205"/>
    </source>
</evidence>
<dbReference type="Proteomes" id="UP000274578">
    <property type="component" value="Chromosome 1"/>
</dbReference>
<feature type="domain" description="SbsA Ig-like" evidence="2">
    <location>
        <begin position="52"/>
        <end position="151"/>
    </location>
</feature>
<dbReference type="SUPFAM" id="SSF49478">
    <property type="entry name" value="Cna protein B-type domain"/>
    <property type="match status" value="1"/>
</dbReference>
<dbReference type="GeneID" id="85011425"/>
<sequence>MKIKQMITSSNQRKIKEKIRILLCFILPSLGGVGGGFTSCARMGNPDGGWYDETPPRVIGATPADKDINVKVRKVKISFDEFVKIDNPSENVIVSPPQLETPEIKAAGKSIEVKLLDSLKANTTYTIDFSDAISDNNEGNPLGNYTYSFSTGAEIDTMEVSGYVVAAQNLEPVKGILVGLYANQADSAFQKLPMLRVSRTDSRGHFVIKGVKQGSYRVYALQDMDGNYQFTQKSEMIAFNHDTITTSMKGDIRQDTLWTDSLHIADIKRVGYTHFLPDDITLRAFNETLTNRYLLSVTRNEANHFAVNFSYGNAELPRIKGLNFNADNAFVVIPNVKRDTIDYWLRDTALVNQDTLRMEMSYLMTDSLGQLVTNTDTMEVLSKQPYERRMKQRKATYEKWQKQQERAKKKGEPYLTEMPRELLAMSIKSSSELDPDKNVQLQFKTPLAHVDTTKIHLYTKIDTLWYRSHFLFQPVARRNAEGRMVRPDSLEHGMEYELLGEWKPGQEYSLEIDSMAFTDIYGAVTAKFKQGLKVKSNDEYSTLLITLTGMDGQPCIVQLLDRNDNVVKEVQAEDHQAEFYYLKPDTYYLRLFVDANHNGMWDTGDYAADRQPEAVYYYPGKIECKAKWDMTERWNPTSTPLYLQKPEQITKQKADKQKTVKRRNAERAKQLGITYGQGNI</sequence>
<name>A0A3S4UKL4_9BACT</name>
<evidence type="ECO:0000313" key="3">
    <source>
        <dbReference type="EMBL" id="VEH14543.1"/>
    </source>
</evidence>
<proteinExistence type="predicted"/>
<dbReference type="KEGG" id="poc:NCTC13071_00520"/>
<dbReference type="AlphaFoldDB" id="A0A3S4UKL4"/>
<reference evidence="3 4" key="1">
    <citation type="submission" date="2018-12" db="EMBL/GenBank/DDBJ databases">
        <authorList>
            <consortium name="Pathogen Informatics"/>
        </authorList>
    </citation>
    <scope>NUCLEOTIDE SEQUENCE [LARGE SCALE GENOMIC DNA]</scope>
    <source>
        <strain evidence="3 4">NCTC13071</strain>
    </source>
</reference>
<dbReference type="RefSeq" id="WP_018919693.1">
    <property type="nucleotide sequence ID" value="NZ_LR134384.1"/>
</dbReference>
<evidence type="ECO:0000313" key="4">
    <source>
        <dbReference type="Proteomes" id="UP000274578"/>
    </source>
</evidence>
<dbReference type="EMBL" id="LR134384">
    <property type="protein sequence ID" value="VEH14543.1"/>
    <property type="molecule type" value="Genomic_DNA"/>
</dbReference>
<accession>A0A3S4UKL4</accession>